<feature type="domain" description="DUF7708" evidence="1">
    <location>
        <begin position="90"/>
        <end position="224"/>
    </location>
</feature>
<keyword evidence="3" id="KW-1185">Reference proteome</keyword>
<sequence>MRSKPELETDDTSMADGLEDFETALQKEFGRIWDEVRSNFTKDILKDFEHVDSHAKLEALIKKVQLSSDDHTHRHGKKWRGSSARLQKVCATLSRLLEGYVGIGEIIKSIHPCGGPLAYGTLSILLTICRNKEDREDMIAAGLEDVAQWLKITPSYQEIYHDVKTQDLTRLVVNVYTSIYRFVLDICKYATSKRVRCFRSLMPPKYDTRVTIDTMTAAVSAMGTETTLLLHKRVRNIQCDYKILRQMFDGMKQDFKDKDQAEWSDFLTEVQSHFQIHRPANHGFWESESGDGEFTSNSMAGDDIESNTRIEQGNLAALEERAEFVHWRNSPKSSGLILRAVNHRDASYHLPLWLSQAVYELSIKLRQDAKNRVIYHVVKTDLELHSAVGDIILQIMAWDLAFYRQYREIVKQSFRTQDRLSKRSLDLAKYLLTAWSKAREEEWVYVILSGIHQWTRPFQEGVPEDLELVMKTFHEMLTNGSAKIKICLLVDNSRWSTDIQTYMNLLDPSKRFIITTKWQQADAPY</sequence>
<dbReference type="Pfam" id="PF24809">
    <property type="entry name" value="DUF7708"/>
    <property type="match status" value="1"/>
</dbReference>
<reference evidence="2 3" key="1">
    <citation type="submission" date="2024-06" db="EMBL/GenBank/DDBJ databases">
        <title>Complete genome of Phlyctema vagabunda strain 19-DSS-EL-015.</title>
        <authorList>
            <person name="Fiorenzani C."/>
        </authorList>
    </citation>
    <scope>NUCLEOTIDE SEQUENCE [LARGE SCALE GENOMIC DNA]</scope>
    <source>
        <strain evidence="2 3">19-DSS-EL-015</strain>
    </source>
</reference>
<name>A0ABR4PEA8_9HELO</name>
<gene>
    <name evidence="2" type="ORF">PVAG01_05815</name>
</gene>
<dbReference type="EMBL" id="JBFCZG010000005">
    <property type="protein sequence ID" value="KAL3421659.1"/>
    <property type="molecule type" value="Genomic_DNA"/>
</dbReference>
<evidence type="ECO:0000313" key="2">
    <source>
        <dbReference type="EMBL" id="KAL3421659.1"/>
    </source>
</evidence>
<organism evidence="2 3">
    <name type="scientific">Phlyctema vagabunda</name>
    <dbReference type="NCBI Taxonomy" id="108571"/>
    <lineage>
        <taxon>Eukaryota</taxon>
        <taxon>Fungi</taxon>
        <taxon>Dikarya</taxon>
        <taxon>Ascomycota</taxon>
        <taxon>Pezizomycotina</taxon>
        <taxon>Leotiomycetes</taxon>
        <taxon>Helotiales</taxon>
        <taxon>Dermateaceae</taxon>
        <taxon>Phlyctema</taxon>
    </lineage>
</organism>
<dbReference type="Proteomes" id="UP001629113">
    <property type="component" value="Unassembled WGS sequence"/>
</dbReference>
<evidence type="ECO:0000259" key="1">
    <source>
        <dbReference type="Pfam" id="PF24809"/>
    </source>
</evidence>
<comment type="caution">
    <text evidence="2">The sequence shown here is derived from an EMBL/GenBank/DDBJ whole genome shotgun (WGS) entry which is preliminary data.</text>
</comment>
<protein>
    <recommendedName>
        <fullName evidence="1">DUF7708 domain-containing protein</fullName>
    </recommendedName>
</protein>
<accession>A0ABR4PEA8</accession>
<dbReference type="InterPro" id="IPR056125">
    <property type="entry name" value="DUF7708"/>
</dbReference>
<evidence type="ECO:0000313" key="3">
    <source>
        <dbReference type="Proteomes" id="UP001629113"/>
    </source>
</evidence>
<proteinExistence type="predicted"/>